<sequence>MIYPSVSAIILAGGQGARMGCRDKGLVEFDGRPLVAHVLAAIAPRVGRIAINANRNTDAYARLGYPVVEDRIAGYPGPLAGIAAGLDWCPTTELLVIPCDTPGIGGYCVERLWGVLGEADAAVAHDGRRLQPLHALVRERCRENLDHFLETGGRRVDQWIQTLDWRQADCSDHPGMFININSPDMLHD</sequence>
<dbReference type="PANTHER" id="PTHR19136">
    <property type="entry name" value="MOLYBDENUM COFACTOR GUANYLYLTRANSFERASE"/>
    <property type="match status" value="1"/>
</dbReference>
<comment type="similarity">
    <text evidence="8">Belongs to the MobA family.</text>
</comment>
<dbReference type="InterPro" id="IPR013482">
    <property type="entry name" value="Molybde_CF_guanTrfase"/>
</dbReference>
<name>A0ABV3SAE0_9GAMM</name>
<dbReference type="InterPro" id="IPR025877">
    <property type="entry name" value="MobA-like_NTP_Trfase"/>
</dbReference>
<dbReference type="InterPro" id="IPR029044">
    <property type="entry name" value="Nucleotide-diphossugar_trans"/>
</dbReference>
<keyword evidence="3 8" id="KW-0479">Metal-binding</keyword>
<evidence type="ECO:0000256" key="5">
    <source>
        <dbReference type="ARBA" id="ARBA00022842"/>
    </source>
</evidence>
<feature type="binding site" evidence="8">
    <location>
        <position position="52"/>
    </location>
    <ligand>
        <name>GTP</name>
        <dbReference type="ChEBI" id="CHEBI:37565"/>
    </ligand>
</feature>
<keyword evidence="5 8" id="KW-0460">Magnesium</keyword>
<evidence type="ECO:0000256" key="2">
    <source>
        <dbReference type="ARBA" id="ARBA00022679"/>
    </source>
</evidence>
<dbReference type="Pfam" id="PF12804">
    <property type="entry name" value="NTP_transf_3"/>
    <property type="match status" value="1"/>
</dbReference>
<evidence type="ECO:0000313" key="11">
    <source>
        <dbReference type="Proteomes" id="UP001556653"/>
    </source>
</evidence>
<dbReference type="RefSeq" id="WP_367967618.1">
    <property type="nucleotide sequence ID" value="NZ_JBAKFJ010000001.1"/>
</dbReference>
<comment type="subcellular location">
    <subcellularLocation>
        <location evidence="8">Cytoplasm</location>
    </subcellularLocation>
</comment>
<feature type="binding site" evidence="8">
    <location>
        <position position="100"/>
    </location>
    <ligand>
        <name>Mg(2+)</name>
        <dbReference type="ChEBI" id="CHEBI:18420"/>
    </ligand>
</feature>
<protein>
    <recommendedName>
        <fullName evidence="8">Molybdenum cofactor guanylyltransferase</fullName>
        <shortName evidence="8">MoCo guanylyltransferase</shortName>
        <ecNumber evidence="8">2.7.7.77</ecNumber>
    </recommendedName>
    <alternativeName>
        <fullName evidence="8">GTP:molybdopterin guanylyltransferase</fullName>
    </alternativeName>
    <alternativeName>
        <fullName evidence="8">Mo-MPT guanylyltransferase</fullName>
    </alternativeName>
    <alternativeName>
        <fullName evidence="8">Molybdopterin guanylyltransferase</fullName>
    </alternativeName>
    <alternativeName>
        <fullName evidence="8">Molybdopterin-guanine dinucleotide synthase</fullName>
        <shortName evidence="8">MGD synthase</shortName>
    </alternativeName>
</protein>
<keyword evidence="11" id="KW-1185">Reference proteome</keyword>
<evidence type="ECO:0000256" key="6">
    <source>
        <dbReference type="ARBA" id="ARBA00023134"/>
    </source>
</evidence>
<evidence type="ECO:0000313" key="10">
    <source>
        <dbReference type="EMBL" id="MEX0387093.1"/>
    </source>
</evidence>
<feature type="binding site" evidence="8">
    <location>
        <position position="24"/>
    </location>
    <ligand>
        <name>GTP</name>
        <dbReference type="ChEBI" id="CHEBI:37565"/>
    </ligand>
</feature>
<feature type="binding site" evidence="8">
    <location>
        <position position="70"/>
    </location>
    <ligand>
        <name>GTP</name>
        <dbReference type="ChEBI" id="CHEBI:37565"/>
    </ligand>
</feature>
<evidence type="ECO:0000259" key="9">
    <source>
        <dbReference type="Pfam" id="PF12804"/>
    </source>
</evidence>
<proteinExistence type="inferred from homology"/>
<comment type="subunit">
    <text evidence="8">Monomer.</text>
</comment>
<comment type="function">
    <text evidence="8">Transfers a GMP moiety from GTP to Mo-molybdopterin (Mo-MPT) cofactor (Moco or molybdenum cofactor) to form Mo-molybdopterin guanine dinucleotide (Mo-MGD) cofactor.</text>
</comment>
<dbReference type="SUPFAM" id="SSF53448">
    <property type="entry name" value="Nucleotide-diphospho-sugar transferases"/>
    <property type="match status" value="1"/>
</dbReference>
<evidence type="ECO:0000256" key="7">
    <source>
        <dbReference type="ARBA" id="ARBA00023150"/>
    </source>
</evidence>
<keyword evidence="7 8" id="KW-0501">Molybdenum cofactor biosynthesis</keyword>
<comment type="caution">
    <text evidence="10">The sequence shown here is derived from an EMBL/GenBank/DDBJ whole genome shotgun (WGS) entry which is preliminary data.</text>
</comment>
<comment type="cofactor">
    <cofactor evidence="8">
        <name>Mg(2+)</name>
        <dbReference type="ChEBI" id="CHEBI:18420"/>
    </cofactor>
</comment>
<dbReference type="PANTHER" id="PTHR19136:SF81">
    <property type="entry name" value="MOLYBDENUM COFACTOR GUANYLYLTRANSFERASE"/>
    <property type="match status" value="1"/>
</dbReference>
<dbReference type="EMBL" id="JBAKFJ010000001">
    <property type="protein sequence ID" value="MEX0387093.1"/>
    <property type="molecule type" value="Genomic_DNA"/>
</dbReference>
<comment type="catalytic activity">
    <reaction evidence="8">
        <text>Mo-molybdopterin + GTP + H(+) = Mo-molybdopterin guanine dinucleotide + diphosphate</text>
        <dbReference type="Rhea" id="RHEA:34243"/>
        <dbReference type="ChEBI" id="CHEBI:15378"/>
        <dbReference type="ChEBI" id="CHEBI:33019"/>
        <dbReference type="ChEBI" id="CHEBI:37565"/>
        <dbReference type="ChEBI" id="CHEBI:71302"/>
        <dbReference type="ChEBI" id="CHEBI:71310"/>
        <dbReference type="EC" id="2.7.7.77"/>
    </reaction>
</comment>
<organism evidence="10 11">
    <name type="scientific">Spiribacter onubensis</name>
    <dbReference type="NCBI Taxonomy" id="3122420"/>
    <lineage>
        <taxon>Bacteria</taxon>
        <taxon>Pseudomonadati</taxon>
        <taxon>Pseudomonadota</taxon>
        <taxon>Gammaproteobacteria</taxon>
        <taxon>Chromatiales</taxon>
        <taxon>Ectothiorhodospiraceae</taxon>
        <taxon>Spiribacter</taxon>
    </lineage>
</organism>
<dbReference type="NCBIfam" id="TIGR02665">
    <property type="entry name" value="molyb_mobA"/>
    <property type="match status" value="1"/>
</dbReference>
<keyword evidence="1 8" id="KW-0963">Cytoplasm</keyword>
<gene>
    <name evidence="8 10" type="primary">mobA</name>
    <name evidence="10" type="ORF">V6X64_08830</name>
</gene>
<comment type="domain">
    <text evidence="8">The N-terminal domain determines nucleotide recognition and specific binding, while the C-terminal domain determines the specific binding to the target protein.</text>
</comment>
<dbReference type="Gene3D" id="3.90.550.10">
    <property type="entry name" value="Spore Coat Polysaccharide Biosynthesis Protein SpsA, Chain A"/>
    <property type="match status" value="1"/>
</dbReference>
<dbReference type="CDD" id="cd02503">
    <property type="entry name" value="MobA"/>
    <property type="match status" value="1"/>
</dbReference>
<evidence type="ECO:0000256" key="8">
    <source>
        <dbReference type="HAMAP-Rule" id="MF_00316"/>
    </source>
</evidence>
<keyword evidence="2 8" id="KW-0808">Transferase</keyword>
<evidence type="ECO:0000256" key="1">
    <source>
        <dbReference type="ARBA" id="ARBA00022490"/>
    </source>
</evidence>
<accession>A0ABV3SAE0</accession>
<feature type="binding site" evidence="8">
    <location>
        <position position="100"/>
    </location>
    <ligand>
        <name>GTP</name>
        <dbReference type="ChEBI" id="CHEBI:37565"/>
    </ligand>
</feature>
<keyword evidence="4 8" id="KW-0547">Nucleotide-binding</keyword>
<dbReference type="EC" id="2.7.7.77" evidence="8"/>
<dbReference type="Proteomes" id="UP001556653">
    <property type="component" value="Unassembled WGS sequence"/>
</dbReference>
<dbReference type="GO" id="GO:0061603">
    <property type="term" value="F:molybdenum cofactor guanylyltransferase activity"/>
    <property type="evidence" value="ECO:0007669"/>
    <property type="project" value="UniProtKB-EC"/>
</dbReference>
<dbReference type="HAMAP" id="MF_00316">
    <property type="entry name" value="MobA"/>
    <property type="match status" value="1"/>
</dbReference>
<feature type="binding site" evidence="8">
    <location>
        <begin position="11"/>
        <end position="13"/>
    </location>
    <ligand>
        <name>GTP</name>
        <dbReference type="ChEBI" id="CHEBI:37565"/>
    </ligand>
</feature>
<keyword evidence="10" id="KW-0548">Nucleotidyltransferase</keyword>
<keyword evidence="6 8" id="KW-0342">GTP-binding</keyword>
<evidence type="ECO:0000256" key="3">
    <source>
        <dbReference type="ARBA" id="ARBA00022723"/>
    </source>
</evidence>
<reference evidence="10 11" key="1">
    <citation type="submission" date="2024-02" db="EMBL/GenBank/DDBJ databases">
        <title>New especies of Spiribacter isolated from saline water.</title>
        <authorList>
            <person name="Leon M.J."/>
            <person name="De La Haba R."/>
            <person name="Sanchez-Porro C."/>
            <person name="Ventosa A."/>
        </authorList>
    </citation>
    <scope>NUCLEOTIDE SEQUENCE [LARGE SCALE GENOMIC DNA]</scope>
    <source>
        <strain evidence="11">ag22IC4-227</strain>
    </source>
</reference>
<feature type="domain" description="MobA-like NTP transferase" evidence="9">
    <location>
        <begin position="8"/>
        <end position="157"/>
    </location>
</feature>
<evidence type="ECO:0000256" key="4">
    <source>
        <dbReference type="ARBA" id="ARBA00022741"/>
    </source>
</evidence>